<protein>
    <submittedName>
        <fullName evidence="1">Uncharacterized protein</fullName>
    </submittedName>
</protein>
<evidence type="ECO:0000313" key="1">
    <source>
        <dbReference type="EMBL" id="MBB6563808.1"/>
    </source>
</evidence>
<sequence length="151" mass="16552">MPQREGLVIDPADGAMVLRPSGRAWRKGLAQADALVQMAEFFKGTNDRGNAYAWSSFSGFEFGGMPCSLSVGFHEGRLNMVLLGVDLPGAEQEEGWPTQKAIDNEVAFVRRVLHKQLGRNFGNHAVSFPWGEAWSRFDPKGFMASAGVSYV</sequence>
<dbReference type="Proteomes" id="UP000575083">
    <property type="component" value="Unassembled WGS sequence"/>
</dbReference>
<evidence type="ECO:0000313" key="2">
    <source>
        <dbReference type="Proteomes" id="UP000575083"/>
    </source>
</evidence>
<comment type="caution">
    <text evidence="1">The sequence shown here is derived from an EMBL/GenBank/DDBJ whole genome shotgun (WGS) entry which is preliminary data.</text>
</comment>
<accession>A0A7X0PKT7</accession>
<gene>
    <name evidence="1" type="ORF">HNP48_006534</name>
</gene>
<dbReference type="AlphaFoldDB" id="A0A7X0PKT7"/>
<keyword evidence="2" id="KW-1185">Reference proteome</keyword>
<dbReference type="RefSeq" id="WP_184865201.1">
    <property type="nucleotide sequence ID" value="NZ_JACHLK010000023.1"/>
</dbReference>
<dbReference type="EMBL" id="JACHLK010000023">
    <property type="protein sequence ID" value="MBB6563808.1"/>
    <property type="molecule type" value="Genomic_DNA"/>
</dbReference>
<name>A0A7X0PKT7_9BURK</name>
<organism evidence="1 2">
    <name type="scientific">Acidovorax soli</name>
    <dbReference type="NCBI Taxonomy" id="592050"/>
    <lineage>
        <taxon>Bacteria</taxon>
        <taxon>Pseudomonadati</taxon>
        <taxon>Pseudomonadota</taxon>
        <taxon>Betaproteobacteria</taxon>
        <taxon>Burkholderiales</taxon>
        <taxon>Comamonadaceae</taxon>
        <taxon>Acidovorax</taxon>
    </lineage>
</organism>
<reference evidence="1 2" key="1">
    <citation type="submission" date="2020-08" db="EMBL/GenBank/DDBJ databases">
        <title>Functional genomics of gut bacteria from endangered species of beetles.</title>
        <authorList>
            <person name="Carlos-Shanley C."/>
        </authorList>
    </citation>
    <scope>NUCLEOTIDE SEQUENCE [LARGE SCALE GENOMIC DNA]</scope>
    <source>
        <strain evidence="1 2">S00198</strain>
    </source>
</reference>
<proteinExistence type="predicted"/>